<dbReference type="NCBIfam" id="TIGR01370">
    <property type="entry name" value="MJ1477/TM1410 family putative glycoside hydrolase"/>
    <property type="match status" value="1"/>
</dbReference>
<dbReference type="InterPro" id="IPR017853">
    <property type="entry name" value="GH"/>
</dbReference>
<evidence type="ECO:0000259" key="1">
    <source>
        <dbReference type="Pfam" id="PF03537"/>
    </source>
</evidence>
<evidence type="ECO:0000313" key="2">
    <source>
        <dbReference type="EMBL" id="BBE31402.1"/>
    </source>
</evidence>
<reference evidence="2 3" key="1">
    <citation type="submission" date="2018-06" db="EMBL/GenBank/DDBJ databases">
        <title>Genome sequencing of Oceanotoga sp. sy52.</title>
        <authorList>
            <person name="Mori K."/>
        </authorList>
    </citation>
    <scope>NUCLEOTIDE SEQUENCE [LARGE SCALE GENOMIC DNA]</scope>
    <source>
        <strain evidence="3">sy52</strain>
    </source>
</reference>
<dbReference type="EMBL" id="AP018712">
    <property type="protein sequence ID" value="BBE31402.1"/>
    <property type="molecule type" value="Genomic_DNA"/>
</dbReference>
<dbReference type="InterPro" id="IPR013785">
    <property type="entry name" value="Aldolase_TIM"/>
</dbReference>
<dbReference type="SUPFAM" id="SSF51445">
    <property type="entry name" value="(Trans)glycosidases"/>
    <property type="match status" value="1"/>
</dbReference>
<dbReference type="PANTHER" id="PTHR35882:SF1">
    <property type="match status" value="1"/>
</dbReference>
<gene>
    <name evidence="2" type="ORF">OSSY52_15430</name>
</gene>
<dbReference type="Proteomes" id="UP000516361">
    <property type="component" value="Chromosome"/>
</dbReference>
<dbReference type="InterPro" id="IPR016063">
    <property type="entry name" value="TM1410_Glycdase"/>
</dbReference>
<dbReference type="KEGG" id="ocy:OSSY52_15430"/>
<dbReference type="AlphaFoldDB" id="A0A7G1GAW6"/>
<dbReference type="PRINTS" id="PR01545">
    <property type="entry name" value="THEMAYE10DUF"/>
</dbReference>
<accession>A0A7G1GAW6</accession>
<keyword evidence="3" id="KW-1185">Reference proteome</keyword>
<proteinExistence type="predicted"/>
<feature type="domain" description="Glycoside-hydrolase family GH114 TIM-barrel" evidence="1">
    <location>
        <begin position="54"/>
        <end position="258"/>
    </location>
</feature>
<organism evidence="2 3">
    <name type="scientific">Tepiditoga spiralis</name>
    <dbReference type="NCBI Taxonomy" id="2108365"/>
    <lineage>
        <taxon>Bacteria</taxon>
        <taxon>Thermotogati</taxon>
        <taxon>Thermotogota</taxon>
        <taxon>Thermotogae</taxon>
        <taxon>Petrotogales</taxon>
        <taxon>Petrotogaceae</taxon>
        <taxon>Tepiditoga</taxon>
    </lineage>
</organism>
<sequence length="303" mass="36216">MIKISKTLFVFFITLSIFTFSFNSKKLYVPFIYQLTDINLNKITNYYTPKFLVIDYSKDGSDEKKFTYTEIKTLKTLNIKPLAYLSIGEAEDYRYYWKNSWYDDLPDWIDNENPRWTGNYKVKYWDKSWKKIIFNYLDKIISQGFSGVYLDIIDGYYYFSEKGYNTEKIAHEMIKFVIEIAEYARKKNKNFLIVPQNGESILKYDYNNKYLNTISGLGVEDLFYYKTNKNSKKYVESRLNYILKIKNSGKFILVTDYVYNPISPNKNIILNFINLCKKYNFLGYPANINQELNNISNALKYYK</sequence>
<dbReference type="RefSeq" id="WP_198423041.1">
    <property type="nucleotide sequence ID" value="NZ_AP018712.1"/>
</dbReference>
<dbReference type="InterPro" id="IPR004352">
    <property type="entry name" value="GH114_TIM-barrel"/>
</dbReference>
<name>A0A7G1GAW6_9BACT</name>
<evidence type="ECO:0000313" key="3">
    <source>
        <dbReference type="Proteomes" id="UP000516361"/>
    </source>
</evidence>
<dbReference type="Gene3D" id="3.20.20.70">
    <property type="entry name" value="Aldolase class I"/>
    <property type="match status" value="1"/>
</dbReference>
<dbReference type="InParanoid" id="A0A7G1GAW6"/>
<dbReference type="Pfam" id="PF03537">
    <property type="entry name" value="Glyco_hydro_114"/>
    <property type="match status" value="1"/>
</dbReference>
<protein>
    <recommendedName>
        <fullName evidence="1">Glycoside-hydrolase family GH114 TIM-barrel domain-containing protein</fullName>
    </recommendedName>
</protein>
<dbReference type="PANTHER" id="PTHR35882">
    <property type="entry name" value="PELA"/>
    <property type="match status" value="1"/>
</dbReference>
<dbReference type="InterPro" id="IPR016062">
    <property type="entry name" value="TM1410-rel"/>
</dbReference>